<dbReference type="KEGG" id="lbc:LACBIDRAFT_294364"/>
<protein>
    <submittedName>
        <fullName evidence="2">Predicted protein</fullName>
    </submittedName>
</protein>
<dbReference type="HOGENOM" id="CLU_161505_0_0_1"/>
<dbReference type="Proteomes" id="UP000001194">
    <property type="component" value="Unassembled WGS sequence"/>
</dbReference>
<dbReference type="EMBL" id="DS547102">
    <property type="protein sequence ID" value="EDR08039.1"/>
    <property type="molecule type" value="Genomic_DNA"/>
</dbReference>
<gene>
    <name evidence="2" type="ORF">LACBIDRAFT_294364</name>
</gene>
<accession>B0DBQ0</accession>
<dbReference type="AlphaFoldDB" id="B0DBQ0"/>
<proteinExistence type="predicted"/>
<feature type="compositionally biased region" description="Polar residues" evidence="1">
    <location>
        <begin position="96"/>
        <end position="105"/>
    </location>
</feature>
<evidence type="ECO:0000313" key="3">
    <source>
        <dbReference type="Proteomes" id="UP000001194"/>
    </source>
</evidence>
<organism evidence="3">
    <name type="scientific">Laccaria bicolor (strain S238N-H82 / ATCC MYA-4686)</name>
    <name type="common">Bicoloured deceiver</name>
    <name type="synonym">Laccaria laccata var. bicolor</name>
    <dbReference type="NCBI Taxonomy" id="486041"/>
    <lineage>
        <taxon>Eukaryota</taxon>
        <taxon>Fungi</taxon>
        <taxon>Dikarya</taxon>
        <taxon>Basidiomycota</taxon>
        <taxon>Agaricomycotina</taxon>
        <taxon>Agaricomycetes</taxon>
        <taxon>Agaricomycetidae</taxon>
        <taxon>Agaricales</taxon>
        <taxon>Agaricineae</taxon>
        <taxon>Hydnangiaceae</taxon>
        <taxon>Laccaria</taxon>
    </lineage>
</organism>
<reference evidence="2 3" key="1">
    <citation type="journal article" date="2008" name="Nature">
        <title>The genome of Laccaria bicolor provides insights into mycorrhizal symbiosis.</title>
        <authorList>
            <person name="Martin F."/>
            <person name="Aerts A."/>
            <person name="Ahren D."/>
            <person name="Brun A."/>
            <person name="Danchin E.G.J."/>
            <person name="Duchaussoy F."/>
            <person name="Gibon J."/>
            <person name="Kohler A."/>
            <person name="Lindquist E."/>
            <person name="Pereda V."/>
            <person name="Salamov A."/>
            <person name="Shapiro H.J."/>
            <person name="Wuyts J."/>
            <person name="Blaudez D."/>
            <person name="Buee M."/>
            <person name="Brokstein P."/>
            <person name="Canbaeck B."/>
            <person name="Cohen D."/>
            <person name="Courty P.E."/>
            <person name="Coutinho P.M."/>
            <person name="Delaruelle C."/>
            <person name="Detter J.C."/>
            <person name="Deveau A."/>
            <person name="DiFazio S."/>
            <person name="Duplessis S."/>
            <person name="Fraissinet-Tachet L."/>
            <person name="Lucic E."/>
            <person name="Frey-Klett P."/>
            <person name="Fourrey C."/>
            <person name="Feussner I."/>
            <person name="Gay G."/>
            <person name="Grimwood J."/>
            <person name="Hoegger P.J."/>
            <person name="Jain P."/>
            <person name="Kilaru S."/>
            <person name="Labbe J."/>
            <person name="Lin Y.C."/>
            <person name="Legue V."/>
            <person name="Le Tacon F."/>
            <person name="Marmeisse R."/>
            <person name="Melayah D."/>
            <person name="Montanini B."/>
            <person name="Muratet M."/>
            <person name="Nehls U."/>
            <person name="Niculita-Hirzel H."/>
            <person name="Oudot-Le Secq M.P."/>
            <person name="Peter M."/>
            <person name="Quesneville H."/>
            <person name="Rajashekar B."/>
            <person name="Reich M."/>
            <person name="Rouhier N."/>
            <person name="Schmutz J."/>
            <person name="Yin T."/>
            <person name="Chalot M."/>
            <person name="Henrissat B."/>
            <person name="Kuees U."/>
            <person name="Lucas S."/>
            <person name="Van de Peer Y."/>
            <person name="Podila G.K."/>
            <person name="Polle A."/>
            <person name="Pukkila P.J."/>
            <person name="Richardson P.M."/>
            <person name="Rouze P."/>
            <person name="Sanders I.R."/>
            <person name="Stajich J.E."/>
            <person name="Tunlid A."/>
            <person name="Tuskan G."/>
            <person name="Grigoriev I.V."/>
        </authorList>
    </citation>
    <scope>NUCLEOTIDE SEQUENCE [LARGE SCALE GENOMIC DNA]</scope>
    <source>
        <strain evidence="3">S238N-H82 / ATCC MYA-4686</strain>
    </source>
</reference>
<dbReference type="GeneID" id="6076870"/>
<feature type="compositionally biased region" description="Basic and acidic residues" evidence="1">
    <location>
        <begin position="53"/>
        <end position="79"/>
    </location>
</feature>
<dbReference type="InParanoid" id="B0DBQ0"/>
<dbReference type="RefSeq" id="XP_001881109.1">
    <property type="nucleotide sequence ID" value="XM_001881074.1"/>
</dbReference>
<feature type="region of interest" description="Disordered" evidence="1">
    <location>
        <begin position="25"/>
        <end position="127"/>
    </location>
</feature>
<evidence type="ECO:0000313" key="2">
    <source>
        <dbReference type="EMBL" id="EDR08039.1"/>
    </source>
</evidence>
<dbReference type="OrthoDB" id="10451845at2759"/>
<keyword evidence="3" id="KW-1185">Reference proteome</keyword>
<sequence>MGDPSFLVVISAKVKSKLKLWFHSKIQGDNESDNSHLISPPGYNYRGVPENKALGDKNNEKKKKEDKTKKGEEKKRPKELPMPQKVNGVVAPFQLSPPTQLQKETGTAFRLPPEADDSLPAPPEATE</sequence>
<name>B0DBQ0_LACBS</name>
<evidence type="ECO:0000256" key="1">
    <source>
        <dbReference type="SAM" id="MobiDB-lite"/>
    </source>
</evidence>